<evidence type="ECO:0000256" key="2">
    <source>
        <dbReference type="SAM" id="Phobius"/>
    </source>
</evidence>
<accession>A0ABU5NB07</accession>
<reference evidence="4 5" key="1">
    <citation type="submission" date="2023-03" db="EMBL/GenBank/DDBJ databases">
        <title>Host association and intracellularity evolved multiple times independently in the Rickettsiales.</title>
        <authorList>
            <person name="Castelli M."/>
            <person name="Nardi T."/>
            <person name="Gammuto L."/>
            <person name="Bellinzona G."/>
            <person name="Sabaneyeva E."/>
            <person name="Potekhin A."/>
            <person name="Serra V."/>
            <person name="Petroni G."/>
            <person name="Sassera D."/>
        </authorList>
    </citation>
    <scope>NUCLEOTIDE SEQUENCE [LARGE SCALE GENOMIC DNA]</scope>
    <source>
        <strain evidence="4 5">Sr 2-6</strain>
    </source>
</reference>
<dbReference type="Proteomes" id="UP001291687">
    <property type="component" value="Unassembled WGS sequence"/>
</dbReference>
<organism evidence="4 5">
    <name type="scientific">Candidatus Megaera venefica</name>
    <dbReference type="NCBI Taxonomy" id="2055910"/>
    <lineage>
        <taxon>Bacteria</taxon>
        <taxon>Pseudomonadati</taxon>
        <taxon>Pseudomonadota</taxon>
        <taxon>Alphaproteobacteria</taxon>
        <taxon>Rickettsiales</taxon>
        <taxon>Rickettsiaceae</taxon>
        <taxon>Candidatus Megaera</taxon>
    </lineage>
</organism>
<dbReference type="RefSeq" id="WP_322776233.1">
    <property type="nucleotide sequence ID" value="NZ_JARJFB010000012.1"/>
</dbReference>
<proteinExistence type="predicted"/>
<evidence type="ECO:0000259" key="3">
    <source>
        <dbReference type="Pfam" id="PF20072"/>
    </source>
</evidence>
<evidence type="ECO:0000313" key="4">
    <source>
        <dbReference type="EMBL" id="MEA0970331.1"/>
    </source>
</evidence>
<evidence type="ECO:0000256" key="1">
    <source>
        <dbReference type="SAM" id="MobiDB-lite"/>
    </source>
</evidence>
<gene>
    <name evidence="4" type="ORF">Megvenef_00290</name>
</gene>
<keyword evidence="2" id="KW-0812">Transmembrane</keyword>
<dbReference type="EMBL" id="JARJFB010000012">
    <property type="protein sequence ID" value="MEA0970331.1"/>
    <property type="molecule type" value="Genomic_DNA"/>
</dbReference>
<feature type="compositionally biased region" description="Polar residues" evidence="1">
    <location>
        <begin position="105"/>
        <end position="122"/>
    </location>
</feature>
<feature type="transmembrane region" description="Helical" evidence="2">
    <location>
        <begin position="6"/>
        <end position="23"/>
    </location>
</feature>
<keyword evidence="5" id="KW-1185">Reference proteome</keyword>
<evidence type="ECO:0000313" key="5">
    <source>
        <dbReference type="Proteomes" id="UP001291687"/>
    </source>
</evidence>
<protein>
    <recommendedName>
        <fullName evidence="3">DUF6468 domain-containing protein</fullName>
    </recommendedName>
</protein>
<keyword evidence="2" id="KW-0472">Membrane</keyword>
<dbReference type="Pfam" id="PF20072">
    <property type="entry name" value="DUF6468"/>
    <property type="match status" value="1"/>
</dbReference>
<keyword evidence="2" id="KW-1133">Transmembrane helix</keyword>
<feature type="region of interest" description="Disordered" evidence="1">
    <location>
        <begin position="105"/>
        <end position="128"/>
    </location>
</feature>
<comment type="caution">
    <text evidence="4">The sequence shown here is derived from an EMBL/GenBank/DDBJ whole genome shotgun (WGS) entry which is preliminary data.</text>
</comment>
<feature type="domain" description="DUF6468" evidence="3">
    <location>
        <begin position="29"/>
        <end position="97"/>
    </location>
</feature>
<name>A0ABU5NB07_9RICK</name>
<sequence length="185" mass="21281">MLFLDFLLLIMIVVCVAYCWMLNRRIQDLQNSRIEFARMIKELNASIVKAENNVNEMSELSKVTSNEIKSVVEEATEISSELATMSEIARELSIKLSTQSHSISKSSYEAETSQNTYENSMHSKPKEKFTEEDLAPVPDEAFESKYTNQLKNFIQSIVSKKTDEQSANLNQMNYYETLRKINAKK</sequence>
<dbReference type="InterPro" id="IPR045531">
    <property type="entry name" value="DUF6468"/>
</dbReference>